<accession>A0AAW0MMR9</accession>
<keyword evidence="3" id="KW-1185">Reference proteome</keyword>
<dbReference type="AlphaFoldDB" id="A0AAW0MMR9"/>
<dbReference type="Proteomes" id="UP001460270">
    <property type="component" value="Unassembled WGS sequence"/>
</dbReference>
<reference evidence="3" key="1">
    <citation type="submission" date="2024-04" db="EMBL/GenBank/DDBJ databases">
        <title>Salinicola lusitanus LLJ914,a marine bacterium isolated from the Okinawa Trough.</title>
        <authorList>
            <person name="Li J."/>
        </authorList>
    </citation>
    <scope>NUCLEOTIDE SEQUENCE [LARGE SCALE GENOMIC DNA]</scope>
</reference>
<feature type="compositionally biased region" description="Low complexity" evidence="1">
    <location>
        <begin position="81"/>
        <end position="94"/>
    </location>
</feature>
<protein>
    <submittedName>
        <fullName evidence="2">Uncharacterized protein</fullName>
    </submittedName>
</protein>
<evidence type="ECO:0000313" key="2">
    <source>
        <dbReference type="EMBL" id="KAK7879501.1"/>
    </source>
</evidence>
<feature type="region of interest" description="Disordered" evidence="1">
    <location>
        <begin position="1"/>
        <end position="94"/>
    </location>
</feature>
<evidence type="ECO:0000256" key="1">
    <source>
        <dbReference type="SAM" id="MobiDB-lite"/>
    </source>
</evidence>
<evidence type="ECO:0000313" key="3">
    <source>
        <dbReference type="Proteomes" id="UP001460270"/>
    </source>
</evidence>
<name>A0AAW0MMR9_9GOBI</name>
<feature type="compositionally biased region" description="Low complexity" evidence="1">
    <location>
        <begin position="1"/>
        <end position="39"/>
    </location>
</feature>
<gene>
    <name evidence="2" type="ORF">WMY93_033783</name>
</gene>
<comment type="caution">
    <text evidence="2">The sequence shown here is derived from an EMBL/GenBank/DDBJ whole genome shotgun (WGS) entry which is preliminary data.</text>
</comment>
<organism evidence="2 3">
    <name type="scientific">Mugilogobius chulae</name>
    <name type="common">yellowstripe goby</name>
    <dbReference type="NCBI Taxonomy" id="88201"/>
    <lineage>
        <taxon>Eukaryota</taxon>
        <taxon>Metazoa</taxon>
        <taxon>Chordata</taxon>
        <taxon>Craniata</taxon>
        <taxon>Vertebrata</taxon>
        <taxon>Euteleostomi</taxon>
        <taxon>Actinopterygii</taxon>
        <taxon>Neopterygii</taxon>
        <taxon>Teleostei</taxon>
        <taxon>Neoteleostei</taxon>
        <taxon>Acanthomorphata</taxon>
        <taxon>Gobiaria</taxon>
        <taxon>Gobiiformes</taxon>
        <taxon>Gobioidei</taxon>
        <taxon>Gobiidae</taxon>
        <taxon>Gobionellinae</taxon>
        <taxon>Mugilogobius</taxon>
    </lineage>
</organism>
<proteinExistence type="predicted"/>
<sequence>MEAELHLAYSDSDSDLLGDSPTSAASQLSASQRSSQRNRPVLRSIVQTVSWDTPSPSIISPMPPPRASTSRAGTRRHRPHLSSSSLSSFPLFSRPQNTPRFPAVSSSVLAPQKPRHPGVDHRSLATRTQKTESSLQPLRQQATAFPTVFKPDGSRNASPYSTSWSSVGRAPTPIPAITFPNASILFQLRSAPAPNPTVSSPHASSLNAPSTYAFHASYSARSTLPATIMSRPSLASTTLRQQILSGIYVDLALLILPSLFDASQARETHTQGFPAVMLQGTPSKSKDMTPTEFALAFSSYRDIICSVYPSRRAELDDYLSIILDLALRFGGTGFYQYHFVFASQAAARLQQFNQPTFWGTLDAELYCRIFAARTSVSCELCGAPSHPTALCAVIQTRIRVKPTTRSRSSMQCVTIDHAISLICLAGRGAWLTKADIVSASKSRQFILTSGVFSAFAGKATIILQCASPLDAAAAPKSSTPCLKGYAGSWLTTSNFLTSFISWTTSSP</sequence>
<dbReference type="EMBL" id="JBBPFD010000255">
    <property type="protein sequence ID" value="KAK7879501.1"/>
    <property type="molecule type" value="Genomic_DNA"/>
</dbReference>